<evidence type="ECO:0000256" key="2">
    <source>
        <dbReference type="ARBA" id="ARBA00009486"/>
    </source>
</evidence>
<accession>A0A0L0NWQ0</accession>
<proteinExistence type="inferred from homology"/>
<comment type="caution">
    <text evidence="10">The sequence shown here is derived from an EMBL/GenBank/DDBJ whole genome shotgun (WGS) entry which is preliminary data.</text>
</comment>
<dbReference type="VEuPathDB" id="FungiDB:CJJ07_005116"/>
<comment type="subcellular location">
    <subcellularLocation>
        <location evidence="1">Membrane</location>
        <topology evidence="1">Single-pass type II membrane protein</topology>
    </subcellularLocation>
</comment>
<dbReference type="VEuPathDB" id="FungiDB:CJI96_0000846"/>
<evidence type="ECO:0000313" key="10">
    <source>
        <dbReference type="EMBL" id="KND98075.1"/>
    </source>
</evidence>
<evidence type="ECO:0000256" key="1">
    <source>
        <dbReference type="ARBA" id="ARBA00004606"/>
    </source>
</evidence>
<comment type="similarity">
    <text evidence="2">Belongs to the BMT family.</text>
</comment>
<dbReference type="Proteomes" id="UP000037122">
    <property type="component" value="Unassembled WGS sequence"/>
</dbReference>
<sequence>MLPSRLRQLTRQENILMVVAALSLAFLLLQLAGYDDQSITDAFRKASYSLGPDKLIEGVGSGAFIEQEVLPLYKSILLPAGWKFDHSKVRQHLQNTASRKWRIVQPKSLTAKSPGKSRTKFIPHEPVNLYHSAKDLAGDQCDRQLNSTMDALEVNSRETVPGNFTHILQLLIEEHDQYHDPYYQEIAPLFMKSTRIALQKELVSAFWYRLSGSSVWLKDHNVHLLISRFLYSPWRGRNNPKASFVLAQVFDKDWKELKDVRLVFPTNSLDDPDAPGFEADGQRFHSYRFPRLLPVPFFNDYGKSDVKYMGPEDPRLVLIQNENGYEEPLIVFNADHHKIVKDKDGKEQDKGFRSMFMARIFQLQKGKGGVETNVKPLTNEMFFVRTEELGIKGKDRPKKAKNWTPMISEVAREKNGGHDKRILFVTQIENLAVIECDLIDNPGECVEVYSREGKVGEMRGGTPLLSVNSILKQSDVPVDNILPPGREVFVGFARAHLTHCGCGISFYRPNLMVITKDEVTKNYGNKVETHFFYKVSHISGFLSLHVPIDPWHIDKPYAICQGVNALIPNGVSDWHIDALEFDNGQWSVEDKLSIAFSVSDFSVDRVEVKGILNALLNVPDKSLFLQPPSAPPVDMAAFMPHLNEKGELAKDVPGYTNTNVHCAIENGKRYCKKFGQSELVIEDEHRHEDTSMYKAVYDSKVKEYDEAYRNTEDEQGPFY</sequence>
<evidence type="ECO:0000313" key="11">
    <source>
        <dbReference type="Proteomes" id="UP000037122"/>
    </source>
</evidence>
<name>A0A0L0NWQ0_CANAR</name>
<dbReference type="AlphaFoldDB" id="A0A0L0NWQ0"/>
<keyword evidence="3" id="KW-0328">Glycosyltransferase</keyword>
<dbReference type="Pfam" id="PF12141">
    <property type="entry name" value="BMT"/>
    <property type="match status" value="1"/>
</dbReference>
<evidence type="ECO:0000256" key="9">
    <source>
        <dbReference type="ARBA" id="ARBA00023316"/>
    </source>
</evidence>
<evidence type="ECO:0000256" key="5">
    <source>
        <dbReference type="ARBA" id="ARBA00022692"/>
    </source>
</evidence>
<dbReference type="GO" id="GO:0016020">
    <property type="term" value="C:membrane"/>
    <property type="evidence" value="ECO:0007669"/>
    <property type="project" value="UniProtKB-SubCell"/>
</dbReference>
<evidence type="ECO:0000256" key="4">
    <source>
        <dbReference type="ARBA" id="ARBA00022679"/>
    </source>
</evidence>
<evidence type="ECO:0000256" key="7">
    <source>
        <dbReference type="ARBA" id="ARBA00022989"/>
    </source>
</evidence>
<dbReference type="VEuPathDB" id="FungiDB:QG37_05149"/>
<dbReference type="InterPro" id="IPR021988">
    <property type="entry name" value="BMT1"/>
</dbReference>
<evidence type="ECO:0000256" key="6">
    <source>
        <dbReference type="ARBA" id="ARBA00022968"/>
    </source>
</evidence>
<keyword evidence="9" id="KW-0961">Cell wall biogenesis/degradation</keyword>
<dbReference type="VEuPathDB" id="FungiDB:CJJ09_001089"/>
<keyword evidence="7" id="KW-1133">Transmembrane helix</keyword>
<reference evidence="11" key="1">
    <citation type="journal article" date="2015" name="BMC Genomics">
        <title>Draft genome of a commonly misdiagnosed multidrug resistant pathogen Candida auris.</title>
        <authorList>
            <person name="Chatterjee S."/>
            <person name="Alampalli S.V."/>
            <person name="Nageshan R.K."/>
            <person name="Chettiar S.T."/>
            <person name="Joshi S."/>
            <person name="Tatu U.S."/>
        </authorList>
    </citation>
    <scope>NUCLEOTIDE SEQUENCE [LARGE SCALE GENOMIC DNA]</scope>
    <source>
        <strain evidence="11">6684</strain>
    </source>
</reference>
<dbReference type="VEuPathDB" id="FungiDB:CJI97_003087"/>
<evidence type="ECO:0008006" key="12">
    <source>
        <dbReference type="Google" id="ProtNLM"/>
    </source>
</evidence>
<keyword evidence="4" id="KW-0808">Transferase</keyword>
<dbReference type="GO" id="GO:0071555">
    <property type="term" value="P:cell wall organization"/>
    <property type="evidence" value="ECO:0007669"/>
    <property type="project" value="UniProtKB-KW"/>
</dbReference>
<organism evidence="10 11">
    <name type="scientific">Candidozyma auris</name>
    <name type="common">Yeast</name>
    <name type="synonym">Candida auris</name>
    <dbReference type="NCBI Taxonomy" id="498019"/>
    <lineage>
        <taxon>Eukaryota</taxon>
        <taxon>Fungi</taxon>
        <taxon>Dikarya</taxon>
        <taxon>Ascomycota</taxon>
        <taxon>Saccharomycotina</taxon>
        <taxon>Pichiomycetes</taxon>
        <taxon>Metschnikowiaceae</taxon>
        <taxon>Candidozyma</taxon>
    </lineage>
</organism>
<gene>
    <name evidence="10" type="ORF">QG37_05149</name>
</gene>
<dbReference type="VEuPathDB" id="FungiDB:B9J08_003016"/>
<evidence type="ECO:0000256" key="3">
    <source>
        <dbReference type="ARBA" id="ARBA00022676"/>
    </source>
</evidence>
<keyword evidence="5" id="KW-0812">Transmembrane</keyword>
<evidence type="ECO:0000256" key="8">
    <source>
        <dbReference type="ARBA" id="ARBA00023136"/>
    </source>
</evidence>
<protein>
    <recommendedName>
        <fullName evidence="12">Beta-mannosyltransferase</fullName>
    </recommendedName>
</protein>
<dbReference type="EMBL" id="LGST01000036">
    <property type="protein sequence ID" value="KND98075.1"/>
    <property type="molecule type" value="Genomic_DNA"/>
</dbReference>
<keyword evidence="6" id="KW-0735">Signal-anchor</keyword>
<keyword evidence="8" id="KW-0472">Membrane</keyword>
<dbReference type="GO" id="GO:0000030">
    <property type="term" value="F:mannosyltransferase activity"/>
    <property type="evidence" value="ECO:0007669"/>
    <property type="project" value="InterPro"/>
</dbReference>